<evidence type="ECO:0000313" key="12">
    <source>
        <dbReference type="Proteomes" id="UP000634647"/>
    </source>
</evidence>
<feature type="transmembrane region" description="Helical" evidence="8">
    <location>
        <begin position="12"/>
        <end position="31"/>
    </location>
</feature>
<dbReference type="Proteomes" id="UP000199541">
    <property type="component" value="Unassembled WGS sequence"/>
</dbReference>
<evidence type="ECO:0000256" key="8">
    <source>
        <dbReference type="RuleBase" id="RU363041"/>
    </source>
</evidence>
<dbReference type="RefSeq" id="WP_143037528.1">
    <property type="nucleotide sequence ID" value="NZ_BNAB01000012.1"/>
</dbReference>
<protein>
    <recommendedName>
        <fullName evidence="8">Probable membrane transporter protein</fullName>
    </recommendedName>
</protein>
<keyword evidence="11" id="KW-1185">Reference proteome</keyword>
<feature type="transmembrane region" description="Helical" evidence="8">
    <location>
        <begin position="175"/>
        <end position="194"/>
    </location>
</feature>
<name>A0AAN5A014_9RHOB</name>
<comment type="caution">
    <text evidence="9">The sequence shown here is derived from an EMBL/GenBank/DDBJ whole genome shotgun (WGS) entry which is preliminary data.</text>
</comment>
<evidence type="ECO:0000256" key="1">
    <source>
        <dbReference type="ARBA" id="ARBA00004651"/>
    </source>
</evidence>
<evidence type="ECO:0000256" key="3">
    <source>
        <dbReference type="ARBA" id="ARBA00022448"/>
    </source>
</evidence>
<feature type="transmembrane region" description="Helical" evidence="8">
    <location>
        <begin position="79"/>
        <end position="98"/>
    </location>
</feature>
<gene>
    <name evidence="9" type="ORF">GCM10008024_26670</name>
    <name evidence="10" type="ORF">SAMN05444006_112106</name>
</gene>
<proteinExistence type="inferred from homology"/>
<reference evidence="10 11" key="2">
    <citation type="submission" date="2016-10" db="EMBL/GenBank/DDBJ databases">
        <authorList>
            <person name="Varghese N."/>
            <person name="Submissions S."/>
        </authorList>
    </citation>
    <scope>NUCLEOTIDE SEQUENCE [LARGE SCALE GENOMIC DNA]</scope>
    <source>
        <strain evidence="10 11">DSM 24802</strain>
    </source>
</reference>
<organism evidence="9 12">
    <name type="scientific">Allgaiera indica</name>
    <dbReference type="NCBI Taxonomy" id="765699"/>
    <lineage>
        <taxon>Bacteria</taxon>
        <taxon>Pseudomonadati</taxon>
        <taxon>Pseudomonadota</taxon>
        <taxon>Alphaproteobacteria</taxon>
        <taxon>Rhodobacterales</taxon>
        <taxon>Paracoccaceae</taxon>
        <taxon>Allgaiera</taxon>
    </lineage>
</organism>
<feature type="transmembrane region" description="Helical" evidence="8">
    <location>
        <begin position="200"/>
        <end position="221"/>
    </location>
</feature>
<evidence type="ECO:0000256" key="2">
    <source>
        <dbReference type="ARBA" id="ARBA00009142"/>
    </source>
</evidence>
<evidence type="ECO:0000256" key="5">
    <source>
        <dbReference type="ARBA" id="ARBA00022692"/>
    </source>
</evidence>
<reference evidence="9" key="1">
    <citation type="journal article" date="2014" name="Int. J. Syst. Evol. Microbiol.">
        <title>Complete genome sequence of Corynebacterium casei LMG S-19264T (=DSM 44701T), isolated from a smear-ripened cheese.</title>
        <authorList>
            <consortium name="US DOE Joint Genome Institute (JGI-PGF)"/>
            <person name="Walter F."/>
            <person name="Albersmeier A."/>
            <person name="Kalinowski J."/>
            <person name="Ruckert C."/>
        </authorList>
    </citation>
    <scope>NUCLEOTIDE SEQUENCE</scope>
    <source>
        <strain evidence="9">CGMCC 1.10859</strain>
    </source>
</reference>
<evidence type="ECO:0000313" key="9">
    <source>
        <dbReference type="EMBL" id="GHE03416.1"/>
    </source>
</evidence>
<dbReference type="EMBL" id="FNOB01000012">
    <property type="protein sequence ID" value="SDX25096.1"/>
    <property type="molecule type" value="Genomic_DNA"/>
</dbReference>
<feature type="transmembrane region" description="Helical" evidence="8">
    <location>
        <begin position="105"/>
        <end position="125"/>
    </location>
</feature>
<evidence type="ECO:0000256" key="7">
    <source>
        <dbReference type="ARBA" id="ARBA00023136"/>
    </source>
</evidence>
<accession>A0AAN5A014</accession>
<reference evidence="9" key="3">
    <citation type="submission" date="2023-06" db="EMBL/GenBank/DDBJ databases">
        <authorList>
            <person name="Sun Q."/>
            <person name="Zhou Y."/>
        </authorList>
    </citation>
    <scope>NUCLEOTIDE SEQUENCE</scope>
    <source>
        <strain evidence="9">CGMCC 1.10859</strain>
    </source>
</reference>
<keyword evidence="4 8" id="KW-1003">Cell membrane</keyword>
<keyword evidence="6 8" id="KW-1133">Transmembrane helix</keyword>
<keyword evidence="5 8" id="KW-0812">Transmembrane</keyword>
<dbReference type="EMBL" id="BNAB01000012">
    <property type="protein sequence ID" value="GHE03416.1"/>
    <property type="molecule type" value="Genomic_DNA"/>
</dbReference>
<dbReference type="Pfam" id="PF01925">
    <property type="entry name" value="TauE"/>
    <property type="match status" value="1"/>
</dbReference>
<keyword evidence="7 8" id="KW-0472">Membrane</keyword>
<evidence type="ECO:0000256" key="4">
    <source>
        <dbReference type="ARBA" id="ARBA00022475"/>
    </source>
</evidence>
<dbReference type="InterPro" id="IPR002781">
    <property type="entry name" value="TM_pro_TauE-like"/>
</dbReference>
<keyword evidence="3" id="KW-0813">Transport</keyword>
<dbReference type="AlphaFoldDB" id="A0AAN5A014"/>
<sequence>MNLPLVPDLGGPGLALMVAAAAIAGLVRGFAGFGSALVFMPFAGMVLSPFAAIAALAAMDLVGSLPNLPRGWREGHPREISFLALGFALLLPVGLALLTAVPTEVFRIGISVTALTALALLLAGWRHVWHPRAGGLVGVGALSGFLCGATGIAGVPVILVLMTGPRGAAHVRATLILYLALVDAGVLAALAIMGRLDLGGLVLGALLLVPFTLATVAGAAMFRPERERIYRRLANLIILGSALAGLPIWGG</sequence>
<comment type="similarity">
    <text evidence="2 8">Belongs to the 4-toluene sulfonate uptake permease (TSUP) (TC 2.A.102) family.</text>
</comment>
<comment type="subcellular location">
    <subcellularLocation>
        <location evidence="1 8">Cell membrane</location>
        <topology evidence="1 8">Multi-pass membrane protein</topology>
    </subcellularLocation>
</comment>
<dbReference type="Proteomes" id="UP000634647">
    <property type="component" value="Unassembled WGS sequence"/>
</dbReference>
<feature type="transmembrane region" description="Helical" evidence="8">
    <location>
        <begin position="137"/>
        <end position="163"/>
    </location>
</feature>
<feature type="transmembrane region" description="Helical" evidence="8">
    <location>
        <begin position="233"/>
        <end position="250"/>
    </location>
</feature>
<dbReference type="GO" id="GO:0005886">
    <property type="term" value="C:plasma membrane"/>
    <property type="evidence" value="ECO:0007669"/>
    <property type="project" value="UniProtKB-SubCell"/>
</dbReference>
<dbReference type="InterPro" id="IPR052017">
    <property type="entry name" value="TSUP"/>
</dbReference>
<dbReference type="PANTHER" id="PTHR30269">
    <property type="entry name" value="TRANSMEMBRANE PROTEIN YFCA"/>
    <property type="match status" value="1"/>
</dbReference>
<evidence type="ECO:0000313" key="10">
    <source>
        <dbReference type="EMBL" id="SDX25096.1"/>
    </source>
</evidence>
<dbReference type="PANTHER" id="PTHR30269:SF37">
    <property type="entry name" value="MEMBRANE TRANSPORTER PROTEIN"/>
    <property type="match status" value="1"/>
</dbReference>
<evidence type="ECO:0000256" key="6">
    <source>
        <dbReference type="ARBA" id="ARBA00022989"/>
    </source>
</evidence>
<feature type="transmembrane region" description="Helical" evidence="8">
    <location>
        <begin position="38"/>
        <end position="59"/>
    </location>
</feature>
<evidence type="ECO:0000313" key="11">
    <source>
        <dbReference type="Proteomes" id="UP000199541"/>
    </source>
</evidence>